<name>X1VTT9_9ZZZZ</name>
<dbReference type="AlphaFoldDB" id="X1VTT9"/>
<evidence type="ECO:0000313" key="1">
    <source>
        <dbReference type="EMBL" id="GAJ20916.1"/>
    </source>
</evidence>
<proteinExistence type="predicted"/>
<reference evidence="1" key="1">
    <citation type="journal article" date="2014" name="Front. Microbiol.">
        <title>High frequency of phylogenetically diverse reductive dehalogenase-homologous genes in deep subseafloor sedimentary metagenomes.</title>
        <authorList>
            <person name="Kawai M."/>
            <person name="Futagami T."/>
            <person name="Toyoda A."/>
            <person name="Takaki Y."/>
            <person name="Nishi S."/>
            <person name="Hori S."/>
            <person name="Arai W."/>
            <person name="Tsubouchi T."/>
            <person name="Morono Y."/>
            <person name="Uchiyama I."/>
            <person name="Ito T."/>
            <person name="Fujiyama A."/>
            <person name="Inagaki F."/>
            <person name="Takami H."/>
        </authorList>
    </citation>
    <scope>NUCLEOTIDE SEQUENCE</scope>
    <source>
        <strain evidence="1">Expedition CK06-06</strain>
    </source>
</reference>
<protein>
    <submittedName>
        <fullName evidence="1">Uncharacterized protein</fullName>
    </submittedName>
</protein>
<organism evidence="1">
    <name type="scientific">marine sediment metagenome</name>
    <dbReference type="NCBI Taxonomy" id="412755"/>
    <lineage>
        <taxon>unclassified sequences</taxon>
        <taxon>metagenomes</taxon>
        <taxon>ecological metagenomes</taxon>
    </lineage>
</organism>
<accession>X1VTT9</accession>
<comment type="caution">
    <text evidence="1">The sequence shown here is derived from an EMBL/GenBank/DDBJ whole genome shotgun (WGS) entry which is preliminary data.</text>
</comment>
<gene>
    <name evidence="1" type="ORF">S12H4_58673</name>
</gene>
<dbReference type="EMBL" id="BARW01038165">
    <property type="protein sequence ID" value="GAJ20916.1"/>
    <property type="molecule type" value="Genomic_DNA"/>
</dbReference>
<sequence>MALIDKYAAPEARLLVILRVLPPPELRLVLRFAEFLANQQAGKG</sequence>